<dbReference type="AlphaFoldDB" id="K2PK64"/>
<dbReference type="InterPro" id="IPR029058">
    <property type="entry name" value="AB_hydrolase_fold"/>
</dbReference>
<evidence type="ECO:0000313" key="2">
    <source>
        <dbReference type="Proteomes" id="UP000006787"/>
    </source>
</evidence>
<dbReference type="SUPFAM" id="SSF53474">
    <property type="entry name" value="alpha/beta-Hydrolases"/>
    <property type="match status" value="1"/>
</dbReference>
<dbReference type="ESTHER" id="9lact-k2pk64">
    <property type="family name" value="Asp2"/>
</dbReference>
<dbReference type="Gene3D" id="3.40.50.1820">
    <property type="entry name" value="alpha/beta hydrolase"/>
    <property type="match status" value="1"/>
</dbReference>
<dbReference type="eggNOG" id="COG1073">
    <property type="taxonomic scope" value="Bacteria"/>
</dbReference>
<dbReference type="PATRIC" id="fig|1231377.3.peg.831"/>
<dbReference type="EMBL" id="AMQS01000009">
    <property type="protein sequence ID" value="EKF51780.1"/>
    <property type="molecule type" value="Genomic_DNA"/>
</dbReference>
<organism evidence="1 2">
    <name type="scientific">Lactococcus garvieae DCC43</name>
    <dbReference type="NCBI Taxonomy" id="1231377"/>
    <lineage>
        <taxon>Bacteria</taxon>
        <taxon>Bacillati</taxon>
        <taxon>Bacillota</taxon>
        <taxon>Bacilli</taxon>
        <taxon>Lactobacillales</taxon>
        <taxon>Streptococcaceae</taxon>
        <taxon>Lactococcus</taxon>
    </lineage>
</organism>
<dbReference type="Pfam" id="PF16929">
    <property type="entry name" value="Asp2"/>
    <property type="match status" value="1"/>
</dbReference>
<reference evidence="1 2" key="1">
    <citation type="journal article" date="2012" name="J. Bacteriol.">
        <title>Genome Sequence of the Bacteriocin-Producing Strain Lactococcus garvieae DCC43.</title>
        <authorList>
            <person name="Gabrielsen C."/>
            <person name="Brede D.A."/>
            <person name="Hernandez P.E."/>
            <person name="Nes I.F."/>
            <person name="Diep D.B."/>
        </authorList>
    </citation>
    <scope>NUCLEOTIDE SEQUENCE [LARGE SCALE GENOMIC DNA]</scope>
    <source>
        <strain evidence="1 2">DCC43</strain>
    </source>
</reference>
<accession>K2PK64</accession>
<comment type="caution">
    <text evidence="1">The sequence shown here is derived from an EMBL/GenBank/DDBJ whole genome shotgun (WGS) entry which is preliminary data.</text>
</comment>
<name>K2PK64_9LACT</name>
<protein>
    <submittedName>
        <fullName evidence="1">Accessory secretory protein Asp2</fullName>
    </submittedName>
</protein>
<dbReference type="RefSeq" id="WP_003135194.1">
    <property type="nucleotide sequence ID" value="NZ_AMQS01000009.1"/>
</dbReference>
<sequence length="516" mass="59252">MKKKKKIRILHLGIKSWEEQLSSKDKDVLEWTYLKIDKTKNKEIEKLLKKNKKTFDAVLCTDKVDKEILKILDPLIEAYAIIIDRKLKNKVSEEFKKKKIPHFMDITQQREIVDELKKNFFSGQMGSKLHTNVIRINQNFNGRNQVFGESYLELKGSYETLKGQPLLTWQHNIGMYGRAKKIWLEFETDESVEISLTLLKIKEGGSDVIEKTTYTQEEVKSGIEVPYVNNVGYLSVLLRAKGEGVLKVGPLHFRDSRHHYGEYILGGQKITDEKNQELFYYFNPADLKPPLNVYFSGYRSAEGFEGFFMMKALGAPFLLITDPRLEGGSFYMGSSTLEEELIEVIQKHLNLLGFSKEDLVLSGLSMGTFGALYYANRLEPGHVIVGKPLVNVGDIADNEQLVRPGGFPTSLDILNSLGGELTKDSVEQLNQRFWTQFSKGKFEDTRFIVAYMMNDDYDVNAYRDLTAHLSESEASIISKGIPGRHNDNSPAINQWFLSQYKRVLREQFHRIKEVEL</sequence>
<dbReference type="Proteomes" id="UP000006787">
    <property type="component" value="Unassembled WGS sequence"/>
</dbReference>
<evidence type="ECO:0000313" key="1">
    <source>
        <dbReference type="EMBL" id="EKF51780.1"/>
    </source>
</evidence>
<gene>
    <name evidence="1" type="ORF">C426_0828</name>
</gene>
<dbReference type="GO" id="GO:0015031">
    <property type="term" value="P:protein transport"/>
    <property type="evidence" value="ECO:0007669"/>
    <property type="project" value="InterPro"/>
</dbReference>
<dbReference type="InterPro" id="IPR022267">
    <property type="entry name" value="Asp2"/>
</dbReference>
<dbReference type="NCBIfam" id="TIGR03712">
    <property type="entry name" value="acc_sec_asp2"/>
    <property type="match status" value="1"/>
</dbReference>
<proteinExistence type="predicted"/>